<dbReference type="InterPro" id="IPR010982">
    <property type="entry name" value="Lambda_DNA-bd_dom_sf"/>
</dbReference>
<dbReference type="PROSITE" id="PS50943">
    <property type="entry name" value="HTH_CROC1"/>
    <property type="match status" value="1"/>
</dbReference>
<dbReference type="CDD" id="cd02209">
    <property type="entry name" value="cupin_XRE_C"/>
    <property type="match status" value="1"/>
</dbReference>
<dbReference type="Gene3D" id="1.10.260.40">
    <property type="entry name" value="lambda repressor-like DNA-binding domains"/>
    <property type="match status" value="1"/>
</dbReference>
<feature type="region of interest" description="Disordered" evidence="2">
    <location>
        <begin position="1"/>
        <end position="23"/>
    </location>
</feature>
<dbReference type="SMART" id="SM00530">
    <property type="entry name" value="HTH_XRE"/>
    <property type="match status" value="1"/>
</dbReference>
<dbReference type="Proteomes" id="UP000571817">
    <property type="component" value="Unassembled WGS sequence"/>
</dbReference>
<dbReference type="GO" id="GO:0003677">
    <property type="term" value="F:DNA binding"/>
    <property type="evidence" value="ECO:0007669"/>
    <property type="project" value="UniProtKB-KW"/>
</dbReference>
<dbReference type="InterPro" id="IPR001387">
    <property type="entry name" value="Cro/C1-type_HTH"/>
</dbReference>
<dbReference type="SUPFAM" id="SSF47413">
    <property type="entry name" value="lambda repressor-like DNA-binding domains"/>
    <property type="match status" value="1"/>
</dbReference>
<dbReference type="InterPro" id="IPR050807">
    <property type="entry name" value="TransReg_Diox_bact_type"/>
</dbReference>
<evidence type="ECO:0000259" key="3">
    <source>
        <dbReference type="PROSITE" id="PS50943"/>
    </source>
</evidence>
<evidence type="ECO:0000313" key="5">
    <source>
        <dbReference type="Proteomes" id="UP000571817"/>
    </source>
</evidence>
<sequence>MTGVLPEKSEVGPDTFSPDPAQSTAQRVAFQGVGSGVRSHRTARGLSLRELARQLGVSASFISQLENGKSQPSVATLVAICDALAVTFDELFAACIALDAPARTEPPEAPHLAGSQDIDRERAARTSPPAGGDDARRRTDADGLVVHAGARRRLALETGVVWEQLSSAPSTPAEFLLVTYEVGGTSTTGTKMSRHDGMDYGYVLSGELTLTLGFETHVLGPTDSISFDSSIPHRFHNSGNEPARAIWFVQRE</sequence>
<evidence type="ECO:0000256" key="2">
    <source>
        <dbReference type="SAM" id="MobiDB-lite"/>
    </source>
</evidence>
<accession>A0A853DNP5</accession>
<dbReference type="EMBL" id="JACCFW010000001">
    <property type="protein sequence ID" value="NYJ76230.1"/>
    <property type="molecule type" value="Genomic_DNA"/>
</dbReference>
<dbReference type="Pfam" id="PF07883">
    <property type="entry name" value="Cupin_2"/>
    <property type="match status" value="1"/>
</dbReference>
<feature type="domain" description="HTH cro/C1-type" evidence="3">
    <location>
        <begin position="37"/>
        <end position="91"/>
    </location>
</feature>
<dbReference type="CDD" id="cd00093">
    <property type="entry name" value="HTH_XRE"/>
    <property type="match status" value="1"/>
</dbReference>
<keyword evidence="5" id="KW-1185">Reference proteome</keyword>
<organism evidence="4 5">
    <name type="scientific">Allobranchiibius huperziae</name>
    <dbReference type="NCBI Taxonomy" id="1874116"/>
    <lineage>
        <taxon>Bacteria</taxon>
        <taxon>Bacillati</taxon>
        <taxon>Actinomycetota</taxon>
        <taxon>Actinomycetes</taxon>
        <taxon>Micrococcales</taxon>
        <taxon>Dermacoccaceae</taxon>
        <taxon>Allobranchiibius</taxon>
    </lineage>
</organism>
<reference evidence="4 5" key="1">
    <citation type="submission" date="2020-07" db="EMBL/GenBank/DDBJ databases">
        <title>Sequencing the genomes of 1000 actinobacteria strains.</title>
        <authorList>
            <person name="Klenk H.-P."/>
        </authorList>
    </citation>
    <scope>NUCLEOTIDE SEQUENCE [LARGE SCALE GENOMIC DNA]</scope>
    <source>
        <strain evidence="4 5">DSM 29531</strain>
    </source>
</reference>
<dbReference type="GO" id="GO:0005829">
    <property type="term" value="C:cytosol"/>
    <property type="evidence" value="ECO:0007669"/>
    <property type="project" value="TreeGrafter"/>
</dbReference>
<proteinExistence type="predicted"/>
<gene>
    <name evidence="4" type="ORF">HNR15_003193</name>
</gene>
<dbReference type="Gene3D" id="2.60.120.10">
    <property type="entry name" value="Jelly Rolls"/>
    <property type="match status" value="1"/>
</dbReference>
<name>A0A853DNP5_9MICO</name>
<dbReference type="PANTHER" id="PTHR46797:SF2">
    <property type="entry name" value="TRANSCRIPTIONAL REGULATOR"/>
    <property type="match status" value="1"/>
</dbReference>
<evidence type="ECO:0000256" key="1">
    <source>
        <dbReference type="ARBA" id="ARBA00023125"/>
    </source>
</evidence>
<dbReference type="AlphaFoldDB" id="A0A853DNP5"/>
<dbReference type="Pfam" id="PF01381">
    <property type="entry name" value="HTH_3"/>
    <property type="match status" value="1"/>
</dbReference>
<dbReference type="RefSeq" id="WP_218883771.1">
    <property type="nucleotide sequence ID" value="NZ_JACCFW010000001.1"/>
</dbReference>
<dbReference type="InterPro" id="IPR011051">
    <property type="entry name" value="RmlC_Cupin_sf"/>
</dbReference>
<dbReference type="PANTHER" id="PTHR46797">
    <property type="entry name" value="HTH-TYPE TRANSCRIPTIONAL REGULATOR"/>
    <property type="match status" value="1"/>
</dbReference>
<dbReference type="InterPro" id="IPR013096">
    <property type="entry name" value="Cupin_2"/>
</dbReference>
<dbReference type="GO" id="GO:0003700">
    <property type="term" value="F:DNA-binding transcription factor activity"/>
    <property type="evidence" value="ECO:0007669"/>
    <property type="project" value="TreeGrafter"/>
</dbReference>
<evidence type="ECO:0000313" key="4">
    <source>
        <dbReference type="EMBL" id="NYJ76230.1"/>
    </source>
</evidence>
<comment type="caution">
    <text evidence="4">The sequence shown here is derived from an EMBL/GenBank/DDBJ whole genome shotgun (WGS) entry which is preliminary data.</text>
</comment>
<dbReference type="SUPFAM" id="SSF51182">
    <property type="entry name" value="RmlC-like cupins"/>
    <property type="match status" value="1"/>
</dbReference>
<feature type="region of interest" description="Disordered" evidence="2">
    <location>
        <begin position="103"/>
        <end position="140"/>
    </location>
</feature>
<keyword evidence="1" id="KW-0238">DNA-binding</keyword>
<protein>
    <submittedName>
        <fullName evidence="4">Transcriptional regulator with XRE-family HTH domain</fullName>
    </submittedName>
</protein>
<dbReference type="InterPro" id="IPR014710">
    <property type="entry name" value="RmlC-like_jellyroll"/>
</dbReference>